<feature type="chain" id="PRO_5011804397" description="Cell division coordinator CpoB" evidence="1">
    <location>
        <begin position="24"/>
        <end position="276"/>
    </location>
</feature>
<dbReference type="AlphaFoldDB" id="A0A1H8R4X3"/>
<keyword evidence="1" id="KW-0132">Cell division</keyword>
<accession>A0A1H8R4X3</accession>
<dbReference type="SUPFAM" id="SSF48452">
    <property type="entry name" value="TPR-like"/>
    <property type="match status" value="1"/>
</dbReference>
<keyword evidence="1" id="KW-0131">Cell cycle</keyword>
<dbReference type="InterPro" id="IPR019734">
    <property type="entry name" value="TPR_rpt"/>
</dbReference>
<reference evidence="2 3" key="1">
    <citation type="submission" date="2016-10" db="EMBL/GenBank/DDBJ databases">
        <authorList>
            <person name="de Groot N.N."/>
        </authorList>
    </citation>
    <scope>NUCLEOTIDE SEQUENCE [LARGE SCALE GENOMIC DNA]</scope>
    <source>
        <strain evidence="2 3">DSM 27842</strain>
    </source>
</reference>
<keyword evidence="1" id="KW-0732">Signal</keyword>
<feature type="signal peptide" evidence="1">
    <location>
        <begin position="1"/>
        <end position="23"/>
    </location>
</feature>
<dbReference type="RefSeq" id="WP_093117417.1">
    <property type="nucleotide sequence ID" value="NZ_FODS01000008.1"/>
</dbReference>
<dbReference type="EMBL" id="FODS01000008">
    <property type="protein sequence ID" value="SEO61729.1"/>
    <property type="molecule type" value="Genomic_DNA"/>
</dbReference>
<keyword evidence="3" id="KW-1185">Reference proteome</keyword>
<evidence type="ECO:0000313" key="2">
    <source>
        <dbReference type="EMBL" id="SEO61729.1"/>
    </source>
</evidence>
<evidence type="ECO:0000313" key="3">
    <source>
        <dbReference type="Proteomes" id="UP000198893"/>
    </source>
</evidence>
<comment type="similarity">
    <text evidence="1">Belongs to the CpoB family.</text>
</comment>
<dbReference type="HAMAP" id="MF_02066">
    <property type="entry name" value="CpoB"/>
    <property type="match status" value="1"/>
</dbReference>
<dbReference type="GO" id="GO:0043093">
    <property type="term" value="P:FtsZ-dependent cytokinesis"/>
    <property type="evidence" value="ECO:0007669"/>
    <property type="project" value="UniProtKB-UniRule"/>
</dbReference>
<dbReference type="InterPro" id="IPR034706">
    <property type="entry name" value="CpoB"/>
</dbReference>
<dbReference type="Gene3D" id="1.25.40.10">
    <property type="entry name" value="Tetratricopeptide repeat domain"/>
    <property type="match status" value="1"/>
</dbReference>
<dbReference type="Pfam" id="PF13432">
    <property type="entry name" value="TPR_16"/>
    <property type="match status" value="1"/>
</dbReference>
<dbReference type="Pfam" id="PF13174">
    <property type="entry name" value="TPR_6"/>
    <property type="match status" value="1"/>
</dbReference>
<proteinExistence type="inferred from homology"/>
<keyword evidence="1" id="KW-0574">Periplasm</keyword>
<dbReference type="InterPro" id="IPR011990">
    <property type="entry name" value="TPR-like_helical_dom_sf"/>
</dbReference>
<dbReference type="Proteomes" id="UP000198893">
    <property type="component" value="Unassembled WGS sequence"/>
</dbReference>
<comment type="subcellular location">
    <subcellularLocation>
        <location evidence="1">Periplasm</location>
    </subcellularLocation>
</comment>
<protein>
    <recommendedName>
        <fullName evidence="1">Cell division coordinator CpoB</fullName>
    </recommendedName>
</protein>
<dbReference type="STRING" id="569882.SAMN04490248_1088"/>
<name>A0A1H8R4X3_9RHOB</name>
<sequence precursor="true">MRVFVQAVVLVVLAGLIPVTAPAQDRDQTLADIRQQLSVLYVEVQRLKRELSTTGAPEGLDSGGSVLERMDAIESEMQRLTGLTERLEYRVERIVRDGTNRISDLEFRLVELEGGDVSQLDETTTLGGEVNATIPEARIFENEEPVETELAVGEEADFRAATDALEAGEHGTAVERFEAFLATYPGSPMTARAHLGRGRALEELGEMTTAARAYLESYSGAPGGPEADEALFHLGATLGKLGQTNEACVTLGEVAVRHPESNMVGQAREEMAALGC</sequence>
<gene>
    <name evidence="1" type="primary">cpoB</name>
    <name evidence="2" type="ORF">SAMN04490248_1088</name>
</gene>
<evidence type="ECO:0000256" key="1">
    <source>
        <dbReference type="HAMAP-Rule" id="MF_02066"/>
    </source>
</evidence>
<organism evidence="2 3">
    <name type="scientific">Salinihabitans flavidus</name>
    <dbReference type="NCBI Taxonomy" id="569882"/>
    <lineage>
        <taxon>Bacteria</taxon>
        <taxon>Pseudomonadati</taxon>
        <taxon>Pseudomonadota</taxon>
        <taxon>Alphaproteobacteria</taxon>
        <taxon>Rhodobacterales</taxon>
        <taxon>Roseobacteraceae</taxon>
        <taxon>Salinihabitans</taxon>
    </lineage>
</organism>
<dbReference type="GO" id="GO:0030288">
    <property type="term" value="C:outer membrane-bounded periplasmic space"/>
    <property type="evidence" value="ECO:0007669"/>
    <property type="project" value="UniProtKB-UniRule"/>
</dbReference>
<comment type="function">
    <text evidence="1">Mediates coordination of peptidoglycan synthesis and outer membrane constriction during cell division.</text>
</comment>
<dbReference type="OrthoDB" id="9763909at2"/>